<reference evidence="2 3" key="1">
    <citation type="submission" date="2015-11" db="EMBL/GenBank/DDBJ databases">
        <title>Draft WGS of Vibrio toranzoniae.</title>
        <authorList>
            <person name="Lasa A."/>
            <person name="Romalde J.L."/>
        </authorList>
    </citation>
    <scope>NUCLEOTIDE SEQUENCE [LARGE SCALE GENOMIC DNA]</scope>
    <source>
        <strain evidence="2 3">Vb 10.8</strain>
    </source>
</reference>
<dbReference type="Proteomes" id="UP000057389">
    <property type="component" value="Unassembled WGS sequence"/>
</dbReference>
<feature type="domain" description="Transcription elongation factor GreA/GreB C-terminal" evidence="1">
    <location>
        <begin position="15"/>
        <end position="86"/>
    </location>
</feature>
<evidence type="ECO:0000313" key="2">
    <source>
        <dbReference type="EMBL" id="KWU02544.1"/>
    </source>
</evidence>
<protein>
    <recommendedName>
        <fullName evidence="1">Transcription elongation factor GreA/GreB C-terminal domain-containing protein</fullName>
    </recommendedName>
</protein>
<dbReference type="EMBL" id="LMXU01000002">
    <property type="protein sequence ID" value="KWU02544.1"/>
    <property type="molecule type" value="Genomic_DNA"/>
</dbReference>
<gene>
    <name evidence="2" type="ORF">APQ14_00930</name>
</gene>
<dbReference type="InterPro" id="IPR036953">
    <property type="entry name" value="GreA/GreB_C_sf"/>
</dbReference>
<sequence>MEDIYPYENFDIKRRANIGDRVKFFDEERNKSYQIILVSNKKSNPNDGLISIYSYLGSSIFRLSENDNFELYIFGEKRKYKIKNISHEKTINNKR</sequence>
<dbReference type="OrthoDB" id="5906206at2"/>
<keyword evidence="3" id="KW-1185">Reference proteome</keyword>
<dbReference type="Pfam" id="PF01272">
    <property type="entry name" value="GreA_GreB"/>
    <property type="match status" value="1"/>
</dbReference>
<accession>A0A109DBS5</accession>
<dbReference type="GeneID" id="300177266"/>
<dbReference type="SUPFAM" id="SSF54534">
    <property type="entry name" value="FKBP-like"/>
    <property type="match status" value="1"/>
</dbReference>
<organism evidence="2 3">
    <name type="scientific">Vibrio toranzoniae</name>
    <dbReference type="NCBI Taxonomy" id="1194427"/>
    <lineage>
        <taxon>Bacteria</taxon>
        <taxon>Pseudomonadati</taxon>
        <taxon>Pseudomonadota</taxon>
        <taxon>Gammaproteobacteria</taxon>
        <taxon>Vibrionales</taxon>
        <taxon>Vibrionaceae</taxon>
        <taxon>Vibrio</taxon>
    </lineage>
</organism>
<evidence type="ECO:0000259" key="1">
    <source>
        <dbReference type="Pfam" id="PF01272"/>
    </source>
</evidence>
<dbReference type="InterPro" id="IPR001437">
    <property type="entry name" value="Tscrpt_elong_fac_GreA/B_C"/>
</dbReference>
<comment type="caution">
    <text evidence="2">The sequence shown here is derived from an EMBL/GenBank/DDBJ whole genome shotgun (WGS) entry which is preliminary data.</text>
</comment>
<dbReference type="RefSeq" id="WP_060467009.1">
    <property type="nucleotide sequence ID" value="NZ_AP025514.1"/>
</dbReference>
<dbReference type="AlphaFoldDB" id="A0A109DBS5"/>
<name>A0A109DBS5_9VIBR</name>
<dbReference type="GO" id="GO:0032784">
    <property type="term" value="P:regulation of DNA-templated transcription elongation"/>
    <property type="evidence" value="ECO:0007669"/>
    <property type="project" value="InterPro"/>
</dbReference>
<dbReference type="GO" id="GO:0003677">
    <property type="term" value="F:DNA binding"/>
    <property type="evidence" value="ECO:0007669"/>
    <property type="project" value="InterPro"/>
</dbReference>
<evidence type="ECO:0000313" key="3">
    <source>
        <dbReference type="Proteomes" id="UP000057389"/>
    </source>
</evidence>
<dbReference type="Gene3D" id="3.10.50.30">
    <property type="entry name" value="Transcription elongation factor, GreA/GreB, C-terminal domain"/>
    <property type="match status" value="1"/>
</dbReference>
<proteinExistence type="predicted"/>